<dbReference type="CDD" id="cd12912">
    <property type="entry name" value="PDC2_MCP_like"/>
    <property type="match status" value="1"/>
</dbReference>
<name>D9QQV1_ACEAZ</name>
<dbReference type="InterPro" id="IPR004089">
    <property type="entry name" value="MCPsignal_dom"/>
</dbReference>
<evidence type="ECO:0000256" key="9">
    <source>
        <dbReference type="PROSITE-ProRule" id="PRU00284"/>
    </source>
</evidence>
<dbReference type="PROSITE" id="PS50111">
    <property type="entry name" value="CHEMOTAXIS_TRANSDUC_2"/>
    <property type="match status" value="1"/>
</dbReference>
<feature type="domain" description="Methyl-accepting transducer" evidence="12">
    <location>
        <begin position="381"/>
        <end position="617"/>
    </location>
</feature>
<evidence type="ECO:0000256" key="5">
    <source>
        <dbReference type="ARBA" id="ARBA00022989"/>
    </source>
</evidence>
<dbReference type="HOGENOM" id="CLU_000445_107_19_9"/>
<proteinExistence type="inferred from homology"/>
<evidence type="ECO:0000256" key="1">
    <source>
        <dbReference type="ARBA" id="ARBA00004651"/>
    </source>
</evidence>
<evidence type="ECO:0000256" key="7">
    <source>
        <dbReference type="ARBA" id="ARBA00023224"/>
    </source>
</evidence>
<gene>
    <name evidence="14" type="ordered locus">Acear_1380</name>
</gene>
<evidence type="ECO:0000259" key="13">
    <source>
        <dbReference type="PROSITE" id="PS50885"/>
    </source>
</evidence>
<dbReference type="STRING" id="574087.Acear_1380"/>
<dbReference type="Gene3D" id="6.10.340.10">
    <property type="match status" value="1"/>
</dbReference>
<keyword evidence="2" id="KW-1003">Cell membrane</keyword>
<evidence type="ECO:0000256" key="11">
    <source>
        <dbReference type="SAM" id="Phobius"/>
    </source>
</evidence>
<dbReference type="eggNOG" id="COG0840">
    <property type="taxonomic scope" value="Bacteria"/>
</dbReference>
<keyword evidence="10" id="KW-0175">Coiled coil</keyword>
<dbReference type="PANTHER" id="PTHR32089:SF112">
    <property type="entry name" value="LYSOZYME-LIKE PROTEIN-RELATED"/>
    <property type="match status" value="1"/>
</dbReference>
<evidence type="ECO:0000256" key="4">
    <source>
        <dbReference type="ARBA" id="ARBA00022692"/>
    </source>
</evidence>
<evidence type="ECO:0000256" key="2">
    <source>
        <dbReference type="ARBA" id="ARBA00022475"/>
    </source>
</evidence>
<dbReference type="CDD" id="cd12913">
    <property type="entry name" value="PDC1_MCP_like"/>
    <property type="match status" value="1"/>
</dbReference>
<dbReference type="GO" id="GO:0007165">
    <property type="term" value="P:signal transduction"/>
    <property type="evidence" value="ECO:0007669"/>
    <property type="project" value="UniProtKB-KW"/>
</dbReference>
<comment type="subcellular location">
    <subcellularLocation>
        <location evidence="1">Cell membrane</location>
        <topology evidence="1">Multi-pass membrane protein</topology>
    </subcellularLocation>
</comment>
<feature type="domain" description="HAMP" evidence="13">
    <location>
        <begin position="329"/>
        <end position="383"/>
    </location>
</feature>
<dbReference type="GO" id="GO:0006935">
    <property type="term" value="P:chemotaxis"/>
    <property type="evidence" value="ECO:0007669"/>
    <property type="project" value="UniProtKB-KW"/>
</dbReference>
<dbReference type="AlphaFoldDB" id="D9QQV1"/>
<organism evidence="14 15">
    <name type="scientific">Acetohalobium arabaticum (strain ATCC 49924 / DSM 5501 / Z-7288)</name>
    <dbReference type="NCBI Taxonomy" id="574087"/>
    <lineage>
        <taxon>Bacteria</taxon>
        <taxon>Bacillati</taxon>
        <taxon>Bacillota</taxon>
        <taxon>Clostridia</taxon>
        <taxon>Halanaerobiales</taxon>
        <taxon>Halobacteroidaceae</taxon>
        <taxon>Acetohalobium</taxon>
    </lineage>
</organism>
<evidence type="ECO:0000256" key="6">
    <source>
        <dbReference type="ARBA" id="ARBA00023136"/>
    </source>
</evidence>
<dbReference type="EMBL" id="CP002105">
    <property type="protein sequence ID" value="ADL12892.1"/>
    <property type="molecule type" value="Genomic_DNA"/>
</dbReference>
<keyword evidence="7 9" id="KW-0807">Transducer</keyword>
<sequence>MLGIELNDSLKKSITLKVGVAIIVVLTVIFTLVILDFRQAQTEEINKEIEKIILNISNQINAENKRTVDLVETLAQYQEVGNLGEREESISYLRSFLDNHSNFSAAYFAYESNADGADNEYIGTLENAHNVAGRFIPYVHRTESGIEMEPLLDISTSTYYQTPKKTGQTTLTEPYDYQGEMITETTHPIEVDGEFMGIAGIDRSLTEFQNMLRNLNPFKTARFYLLSSENKVVGTSDEDKLLTKYLNEIDQYKDAFNPLINSDQEKIVHNKELDRVIAYAPIEIGGWKILMTVEQSEIMSAVNEATFKMIILGVVGVLILCGLLYWLIKSSLSPLNTLQGKVEEIANKGGDLTQRLDVEEENEVGKLADAFNDLLASLQEIMKNITEETEEVASASQQLSASAEEGNAVIETTMNNIEQMTAGVEEASASSQQVTSFSEETGEIAEDGGEKLEQVMEQFENIKSSVEISTDNVEKLNELIQEIEEINDLITNIAEQTNLLALNASIEAARAGEHGEGFAVVAEEIRELAEETNDATDNIANLIEKTTIKADETLEATKENEEQITKGDKRVSEAGEAFEDIMSRLGDTIEQMQQASAAIEQLAAGSDEISNATDEVNQVIEEVTESSTDLADNSQRLQQMVNKFKV</sequence>
<keyword evidence="5 11" id="KW-1133">Transmembrane helix</keyword>
<dbReference type="InterPro" id="IPR033479">
    <property type="entry name" value="dCache_1"/>
</dbReference>
<feature type="coiled-coil region" evidence="10">
    <location>
        <begin position="368"/>
        <end position="398"/>
    </location>
</feature>
<feature type="transmembrane region" description="Helical" evidence="11">
    <location>
        <begin position="14"/>
        <end position="35"/>
    </location>
</feature>
<evidence type="ECO:0000256" key="3">
    <source>
        <dbReference type="ARBA" id="ARBA00022500"/>
    </source>
</evidence>
<reference evidence="14 15" key="1">
    <citation type="journal article" date="2010" name="Stand. Genomic Sci.">
        <title>Complete genome sequence of Acetohalobium arabaticum type strain (Z-7288).</title>
        <authorList>
            <person name="Sikorski J."/>
            <person name="Lapidus A."/>
            <person name="Chertkov O."/>
            <person name="Lucas S."/>
            <person name="Copeland A."/>
            <person name="Glavina Del Rio T."/>
            <person name="Nolan M."/>
            <person name="Tice H."/>
            <person name="Cheng J.F."/>
            <person name="Han C."/>
            <person name="Brambilla E."/>
            <person name="Pitluck S."/>
            <person name="Liolios K."/>
            <person name="Ivanova N."/>
            <person name="Mavromatis K."/>
            <person name="Mikhailova N."/>
            <person name="Pati A."/>
            <person name="Bruce D."/>
            <person name="Detter C."/>
            <person name="Tapia R."/>
            <person name="Goodwin L."/>
            <person name="Chen A."/>
            <person name="Palaniappan K."/>
            <person name="Land M."/>
            <person name="Hauser L."/>
            <person name="Chang Y.J."/>
            <person name="Jeffries C.D."/>
            <person name="Rohde M."/>
            <person name="Goker M."/>
            <person name="Spring S."/>
            <person name="Woyke T."/>
            <person name="Bristow J."/>
            <person name="Eisen J.A."/>
            <person name="Markowitz V."/>
            <person name="Hugenholtz P."/>
            <person name="Kyrpides N.C."/>
            <person name="Klenk H.P."/>
        </authorList>
    </citation>
    <scope>NUCLEOTIDE SEQUENCE [LARGE SCALE GENOMIC DNA]</scope>
    <source>
        <strain evidence="15">ATCC 49924 / DSM 5501 / Z-7288</strain>
    </source>
</reference>
<dbReference type="Proteomes" id="UP000001661">
    <property type="component" value="Chromosome"/>
</dbReference>
<protein>
    <submittedName>
        <fullName evidence="14">Methyl-accepting chemotaxis sensory transducer</fullName>
    </submittedName>
</protein>
<dbReference type="PANTHER" id="PTHR32089">
    <property type="entry name" value="METHYL-ACCEPTING CHEMOTAXIS PROTEIN MCPB"/>
    <property type="match status" value="1"/>
</dbReference>
<dbReference type="Gene3D" id="1.10.287.950">
    <property type="entry name" value="Methyl-accepting chemotaxis protein"/>
    <property type="match status" value="1"/>
</dbReference>
<accession>D9QQV1</accession>
<dbReference type="RefSeq" id="WP_013278337.1">
    <property type="nucleotide sequence ID" value="NC_014378.1"/>
</dbReference>
<evidence type="ECO:0000313" key="15">
    <source>
        <dbReference type="Proteomes" id="UP000001661"/>
    </source>
</evidence>
<dbReference type="OrthoDB" id="9814363at2"/>
<dbReference type="CDD" id="cd06225">
    <property type="entry name" value="HAMP"/>
    <property type="match status" value="1"/>
</dbReference>
<dbReference type="GO" id="GO:0005886">
    <property type="term" value="C:plasma membrane"/>
    <property type="evidence" value="ECO:0007669"/>
    <property type="project" value="UniProtKB-SubCell"/>
</dbReference>
<comment type="similarity">
    <text evidence="8">Belongs to the methyl-accepting chemotaxis (MCP) protein family.</text>
</comment>
<dbReference type="CDD" id="cd11386">
    <property type="entry name" value="MCP_signal"/>
    <property type="match status" value="1"/>
</dbReference>
<dbReference type="Pfam" id="PF00672">
    <property type="entry name" value="HAMP"/>
    <property type="match status" value="1"/>
</dbReference>
<evidence type="ECO:0000256" key="8">
    <source>
        <dbReference type="ARBA" id="ARBA00029447"/>
    </source>
</evidence>
<dbReference type="InterPro" id="IPR003660">
    <property type="entry name" value="HAMP_dom"/>
</dbReference>
<keyword evidence="3" id="KW-0145">Chemotaxis</keyword>
<dbReference type="KEGG" id="aar:Acear_1380"/>
<evidence type="ECO:0000256" key="10">
    <source>
        <dbReference type="SAM" id="Coils"/>
    </source>
</evidence>
<dbReference type="PROSITE" id="PS50885">
    <property type="entry name" value="HAMP"/>
    <property type="match status" value="1"/>
</dbReference>
<dbReference type="Pfam" id="PF02743">
    <property type="entry name" value="dCache_1"/>
    <property type="match status" value="1"/>
</dbReference>
<evidence type="ECO:0000313" key="14">
    <source>
        <dbReference type="EMBL" id="ADL12892.1"/>
    </source>
</evidence>
<feature type="coiled-coil region" evidence="10">
    <location>
        <begin position="466"/>
        <end position="496"/>
    </location>
</feature>
<dbReference type="Pfam" id="PF00015">
    <property type="entry name" value="MCPsignal"/>
    <property type="match status" value="1"/>
</dbReference>
<dbReference type="Gene3D" id="3.30.450.20">
    <property type="entry name" value="PAS domain"/>
    <property type="match status" value="2"/>
</dbReference>
<keyword evidence="6 11" id="KW-0472">Membrane</keyword>
<dbReference type="SMART" id="SM00283">
    <property type="entry name" value="MA"/>
    <property type="match status" value="1"/>
</dbReference>
<feature type="transmembrane region" description="Helical" evidence="11">
    <location>
        <begin position="309"/>
        <end position="328"/>
    </location>
</feature>
<evidence type="ECO:0000259" key="12">
    <source>
        <dbReference type="PROSITE" id="PS50111"/>
    </source>
</evidence>
<keyword evidence="15" id="KW-1185">Reference proteome</keyword>
<dbReference type="SUPFAM" id="SSF58104">
    <property type="entry name" value="Methyl-accepting chemotaxis protein (MCP) signaling domain"/>
    <property type="match status" value="1"/>
</dbReference>
<dbReference type="SMART" id="SM00304">
    <property type="entry name" value="HAMP"/>
    <property type="match status" value="1"/>
</dbReference>
<keyword evidence="4 11" id="KW-0812">Transmembrane</keyword>